<dbReference type="InterPro" id="IPR041183">
    <property type="entry name" value="Cyclophilin-like"/>
</dbReference>
<keyword evidence="1" id="KW-0732">Signal</keyword>
<accession>C6Y3D7</accession>
<protein>
    <recommendedName>
        <fullName evidence="2">Cyclophilin-like domain-containing protein</fullName>
    </recommendedName>
</protein>
<dbReference type="OrthoDB" id="9801466at2"/>
<dbReference type="KEGG" id="phe:Phep_3167"/>
<evidence type="ECO:0000259" key="2">
    <source>
        <dbReference type="Pfam" id="PF18050"/>
    </source>
</evidence>
<dbReference type="InterPro" id="IPR029000">
    <property type="entry name" value="Cyclophilin-like_dom_sf"/>
</dbReference>
<organism evidence="3 4">
    <name type="scientific">Pedobacter heparinus (strain ATCC 13125 / DSM 2366 / CIP 104194 / JCM 7457 / NBRC 12017 / NCIMB 9290 / NRRL B-14731 / HIM 762-3)</name>
    <dbReference type="NCBI Taxonomy" id="485917"/>
    <lineage>
        <taxon>Bacteria</taxon>
        <taxon>Pseudomonadati</taxon>
        <taxon>Bacteroidota</taxon>
        <taxon>Sphingobacteriia</taxon>
        <taxon>Sphingobacteriales</taxon>
        <taxon>Sphingobacteriaceae</taxon>
        <taxon>Pedobacter</taxon>
    </lineage>
</organism>
<dbReference type="EMBL" id="CP001681">
    <property type="protein sequence ID" value="ACU05362.1"/>
    <property type="molecule type" value="Genomic_DNA"/>
</dbReference>
<dbReference type="STRING" id="485917.Phep_3167"/>
<keyword evidence="4" id="KW-1185">Reference proteome</keyword>
<dbReference type="RefSeq" id="WP_015808971.1">
    <property type="nucleotide sequence ID" value="NC_013061.1"/>
</dbReference>
<dbReference type="SUPFAM" id="SSF50891">
    <property type="entry name" value="Cyclophilin-like"/>
    <property type="match status" value="1"/>
</dbReference>
<proteinExistence type="predicted"/>
<feature type="chain" id="PRO_5002973632" description="Cyclophilin-like domain-containing protein" evidence="1">
    <location>
        <begin position="21"/>
        <end position="154"/>
    </location>
</feature>
<dbReference type="Proteomes" id="UP000000852">
    <property type="component" value="Chromosome"/>
</dbReference>
<feature type="signal peptide" evidence="1">
    <location>
        <begin position="1"/>
        <end position="20"/>
    </location>
</feature>
<dbReference type="Gene3D" id="2.40.100.20">
    <property type="match status" value="1"/>
</dbReference>
<name>C6Y3D7_PEDHD</name>
<evidence type="ECO:0000313" key="4">
    <source>
        <dbReference type="Proteomes" id="UP000000852"/>
    </source>
</evidence>
<evidence type="ECO:0000256" key="1">
    <source>
        <dbReference type="SAM" id="SignalP"/>
    </source>
</evidence>
<dbReference type="Pfam" id="PF18050">
    <property type="entry name" value="Cyclophil_like2"/>
    <property type="match status" value="1"/>
</dbReference>
<feature type="domain" description="Cyclophilin-like" evidence="2">
    <location>
        <begin position="44"/>
        <end position="152"/>
    </location>
</feature>
<gene>
    <name evidence="3" type="ordered locus">Phep_3167</name>
</gene>
<sequence length="154" mass="16649">MKMKALILALMIGIHFSACSKDENSAKADNPGSPLSTNTTKMKITIGSSVFTATLYDNPTATAFKARLPLTINMTELNGNEKYYDFPSPLPTNASVGGNIKVGDLMLYGNNVLVLFYKNFNTSYSYTKLGYVDNPTGLAISLGTGNVVLKFENN</sequence>
<dbReference type="eggNOG" id="COG4925">
    <property type="taxonomic scope" value="Bacteria"/>
</dbReference>
<dbReference type="HOGENOM" id="CLU_099043_0_0_10"/>
<reference evidence="3 4" key="1">
    <citation type="journal article" date="2009" name="Stand. Genomic Sci.">
        <title>Complete genome sequence of Pedobacter heparinus type strain (HIM 762-3).</title>
        <authorList>
            <person name="Han C."/>
            <person name="Spring S."/>
            <person name="Lapidus A."/>
            <person name="Del Rio T.G."/>
            <person name="Tice H."/>
            <person name="Copeland A."/>
            <person name="Cheng J.F."/>
            <person name="Lucas S."/>
            <person name="Chen F."/>
            <person name="Nolan M."/>
            <person name="Bruce D."/>
            <person name="Goodwin L."/>
            <person name="Pitluck S."/>
            <person name="Ivanova N."/>
            <person name="Mavromatis K."/>
            <person name="Mikhailova N."/>
            <person name="Pati A."/>
            <person name="Chen A."/>
            <person name="Palaniappan K."/>
            <person name="Land M."/>
            <person name="Hauser L."/>
            <person name="Chang Y.J."/>
            <person name="Jeffries C.C."/>
            <person name="Saunders E."/>
            <person name="Chertkov O."/>
            <person name="Brettin T."/>
            <person name="Goker M."/>
            <person name="Rohde M."/>
            <person name="Bristow J."/>
            <person name="Eisen J.A."/>
            <person name="Markowitz V."/>
            <person name="Hugenholtz P."/>
            <person name="Kyrpides N.C."/>
            <person name="Klenk H.P."/>
            <person name="Detter J.C."/>
        </authorList>
    </citation>
    <scope>NUCLEOTIDE SEQUENCE [LARGE SCALE GENOMIC DNA]</scope>
    <source>
        <strain evidence="4">ATCC 13125 / DSM 2366 / CIP 104194 / JCM 7457 / NBRC 12017 / NCIMB 9290 / NRRL B-14731 / HIM 762-3</strain>
    </source>
</reference>
<evidence type="ECO:0000313" key="3">
    <source>
        <dbReference type="EMBL" id="ACU05362.1"/>
    </source>
</evidence>
<dbReference type="AlphaFoldDB" id="C6Y3D7"/>